<comment type="caution">
    <text evidence="1">The sequence shown here is derived from an EMBL/GenBank/DDBJ whole genome shotgun (WGS) entry which is preliminary data.</text>
</comment>
<sequence length="93" mass="10838">MQSEKDKKLYTPRRREETSGWTIDSWGDNFSVVLVRRTSSKDISENFGFLSCGEKEDEYFLTDDHVPAFRAVVQLTAEEKNSVGKRTKINFRK</sequence>
<protein>
    <submittedName>
        <fullName evidence="1">Uncharacterized protein</fullName>
    </submittedName>
</protein>
<dbReference type="Proteomes" id="UP000887159">
    <property type="component" value="Unassembled WGS sequence"/>
</dbReference>
<evidence type="ECO:0000313" key="2">
    <source>
        <dbReference type="Proteomes" id="UP000887159"/>
    </source>
</evidence>
<keyword evidence="2" id="KW-1185">Reference proteome</keyword>
<evidence type="ECO:0000313" key="1">
    <source>
        <dbReference type="EMBL" id="GFY33558.1"/>
    </source>
</evidence>
<organism evidence="1 2">
    <name type="scientific">Trichonephila clavipes</name>
    <name type="common">Golden silk orbweaver</name>
    <name type="synonym">Nephila clavipes</name>
    <dbReference type="NCBI Taxonomy" id="2585209"/>
    <lineage>
        <taxon>Eukaryota</taxon>
        <taxon>Metazoa</taxon>
        <taxon>Ecdysozoa</taxon>
        <taxon>Arthropoda</taxon>
        <taxon>Chelicerata</taxon>
        <taxon>Arachnida</taxon>
        <taxon>Araneae</taxon>
        <taxon>Araneomorphae</taxon>
        <taxon>Entelegynae</taxon>
        <taxon>Araneoidea</taxon>
        <taxon>Nephilidae</taxon>
        <taxon>Trichonephila</taxon>
    </lineage>
</organism>
<dbReference type="EMBL" id="BMAU01021412">
    <property type="protein sequence ID" value="GFY33558.1"/>
    <property type="molecule type" value="Genomic_DNA"/>
</dbReference>
<accession>A0A8X7BJL1</accession>
<name>A0A8X7BJL1_TRICX</name>
<proteinExistence type="predicted"/>
<reference evidence="1" key="1">
    <citation type="submission" date="2020-08" db="EMBL/GenBank/DDBJ databases">
        <title>Multicomponent nature underlies the extraordinary mechanical properties of spider dragline silk.</title>
        <authorList>
            <person name="Kono N."/>
            <person name="Nakamura H."/>
            <person name="Mori M."/>
            <person name="Yoshida Y."/>
            <person name="Ohtoshi R."/>
            <person name="Malay A.D."/>
            <person name="Moran D.A.P."/>
            <person name="Tomita M."/>
            <person name="Numata K."/>
            <person name="Arakawa K."/>
        </authorList>
    </citation>
    <scope>NUCLEOTIDE SEQUENCE</scope>
</reference>
<dbReference type="AlphaFoldDB" id="A0A8X7BJL1"/>
<gene>
    <name evidence="1" type="ORF">TNCV_4538901</name>
</gene>